<evidence type="ECO:0000313" key="3">
    <source>
        <dbReference type="Proteomes" id="UP000195521"/>
    </source>
</evidence>
<dbReference type="EMBL" id="BDQF01000013">
    <property type="protein sequence ID" value="GAW82017.1"/>
    <property type="molecule type" value="Genomic_DNA"/>
</dbReference>
<evidence type="ECO:0000313" key="2">
    <source>
        <dbReference type="EMBL" id="GAW82017.1"/>
    </source>
</evidence>
<reference evidence="3" key="1">
    <citation type="submission" date="2017-04" db="EMBL/GenBank/DDBJ databases">
        <title>Plasmodium gonderi genome.</title>
        <authorList>
            <person name="Arisue N."/>
            <person name="Honma H."/>
            <person name="Kawai S."/>
            <person name="Tougan T."/>
            <person name="Tanabe K."/>
            <person name="Horii T."/>
        </authorList>
    </citation>
    <scope>NUCLEOTIDE SEQUENCE [LARGE SCALE GENOMIC DNA]</scope>
    <source>
        <strain evidence="3">ATCC 30045</strain>
    </source>
</reference>
<organism evidence="2 3">
    <name type="scientific">Plasmodium gonderi</name>
    <dbReference type="NCBI Taxonomy" id="77519"/>
    <lineage>
        <taxon>Eukaryota</taxon>
        <taxon>Sar</taxon>
        <taxon>Alveolata</taxon>
        <taxon>Apicomplexa</taxon>
        <taxon>Aconoidasida</taxon>
        <taxon>Haemosporida</taxon>
        <taxon>Plasmodiidae</taxon>
        <taxon>Plasmodium</taxon>
        <taxon>Plasmodium (Plasmodium)</taxon>
    </lineage>
</organism>
<proteinExistence type="predicted"/>
<dbReference type="RefSeq" id="XP_028544606.1">
    <property type="nucleotide sequence ID" value="XM_028688805.1"/>
</dbReference>
<keyword evidence="1" id="KW-0472">Membrane</keyword>
<dbReference type="GeneID" id="39748749"/>
<protein>
    <submittedName>
        <fullName evidence="2">Variable surface protein</fullName>
    </submittedName>
</protein>
<dbReference type="Proteomes" id="UP000195521">
    <property type="component" value="Unassembled WGS sequence"/>
</dbReference>
<dbReference type="AlphaFoldDB" id="A0A1Y1JLC6"/>
<keyword evidence="1" id="KW-0812">Transmembrane</keyword>
<gene>
    <name evidence="2" type="ORF">PGO_120080</name>
</gene>
<evidence type="ECO:0000256" key="1">
    <source>
        <dbReference type="SAM" id="Phobius"/>
    </source>
</evidence>
<sequence length="267" mass="32021">MMDNIFSSIISFPLCQSALEESKKKMYDGEKNKCQKVNINYFTTSNSSDRNICPISLSYLDHINRHRYDFTNEEACYYLYYWIYQELKYNFETGKIKKIYDEIVDLYSEDPNNAIICKTYNITRGTEDKIDDVKYLYEISRCLKITKYNDKTNVNSEFCNTLLNKINEYNEMNRNIDNDPKTQEITQPYRNDIRSAIIIPILVALIITLLFFIAYKFYPLYSRFLYQIKYKLNKIHNTDEERNMLEESEQLSIMACNNRYNMLYCTD</sequence>
<comment type="caution">
    <text evidence="2">The sequence shown here is derived from an EMBL/GenBank/DDBJ whole genome shotgun (WGS) entry which is preliminary data.</text>
</comment>
<accession>A0A1Y1JLC6</accession>
<keyword evidence="1" id="KW-1133">Transmembrane helix</keyword>
<name>A0A1Y1JLC6_PLAGO</name>
<feature type="transmembrane region" description="Helical" evidence="1">
    <location>
        <begin position="197"/>
        <end position="218"/>
    </location>
</feature>
<keyword evidence="3" id="KW-1185">Reference proteome</keyword>